<protein>
    <recommendedName>
        <fullName evidence="6 7">Methionine aminopeptidase</fullName>
        <shortName evidence="6">MAP</shortName>
        <shortName evidence="6">MetAP</shortName>
        <ecNumber evidence="6 7">3.4.11.18</ecNumber>
    </recommendedName>
    <alternativeName>
        <fullName evidence="6">Peptidase M</fullName>
    </alternativeName>
</protein>
<dbReference type="PANTHER" id="PTHR43330:SF16">
    <property type="entry name" value="METHIONINE AMINOPEPTIDASE 2"/>
    <property type="match status" value="1"/>
</dbReference>
<dbReference type="AlphaFoldDB" id="A0A7I9WSZ5"/>
<evidence type="ECO:0000256" key="5">
    <source>
        <dbReference type="ARBA" id="ARBA00022801"/>
    </source>
</evidence>
<dbReference type="InterPro" id="IPR036005">
    <property type="entry name" value="Creatinase/aminopeptidase-like"/>
</dbReference>
<evidence type="ECO:0000313" key="9">
    <source>
        <dbReference type="EMBL" id="GFG60426.1"/>
    </source>
</evidence>
<feature type="binding site" evidence="6">
    <location>
        <position position="231"/>
    </location>
    <ligand>
        <name>a divalent metal cation</name>
        <dbReference type="ChEBI" id="CHEBI:60240"/>
        <label>2</label>
        <note>catalytic</note>
    </ligand>
</feature>
<comment type="subunit">
    <text evidence="6">Monomer.</text>
</comment>
<comment type="catalytic activity">
    <reaction evidence="6 7">
        <text>Release of N-terminal amino acids, preferentially methionine, from peptides and arylamides.</text>
        <dbReference type="EC" id="3.4.11.18"/>
    </reaction>
</comment>
<dbReference type="InterPro" id="IPR001714">
    <property type="entry name" value="Pept_M24_MAP"/>
</dbReference>
<gene>
    <name evidence="9" type="primary">map_2</name>
    <name evidence="6" type="synonym">map</name>
    <name evidence="9" type="ORF">MMUR_45620</name>
</gene>
<evidence type="ECO:0000256" key="6">
    <source>
        <dbReference type="HAMAP-Rule" id="MF_01974"/>
    </source>
</evidence>
<dbReference type="EMBL" id="BLKT01000003">
    <property type="protein sequence ID" value="GFG60426.1"/>
    <property type="molecule type" value="Genomic_DNA"/>
</dbReference>
<comment type="cofactor">
    <cofactor evidence="6">
        <name>Co(2+)</name>
        <dbReference type="ChEBI" id="CHEBI:48828"/>
    </cofactor>
    <cofactor evidence="6">
        <name>Zn(2+)</name>
        <dbReference type="ChEBI" id="CHEBI:29105"/>
    </cofactor>
    <cofactor evidence="6">
        <name>Mn(2+)</name>
        <dbReference type="ChEBI" id="CHEBI:29035"/>
    </cofactor>
    <cofactor evidence="6">
        <name>Fe(2+)</name>
        <dbReference type="ChEBI" id="CHEBI:29033"/>
    </cofactor>
    <text evidence="6">Binds 2 divalent metal cations per subunit. Has a high-affinity and a low affinity metal-binding site. The true nature of the physiological cofactor is under debate. The enzyme is active with cobalt, zinc, manganese or divalent iron ions. Most likely, methionine aminopeptidases function as mononuclear Fe(2+)-metalloproteases under physiological conditions, and the catalytically relevant metal-binding site has been assigned to the histidine-containing high-affinity site.</text>
</comment>
<reference evidence="9 10" key="1">
    <citation type="journal article" date="2019" name="Emerg. Microbes Infect.">
        <title>Comprehensive subspecies identification of 175 nontuberculous mycobacteria species based on 7547 genomic profiles.</title>
        <authorList>
            <person name="Matsumoto Y."/>
            <person name="Kinjo T."/>
            <person name="Motooka D."/>
            <person name="Nabeya D."/>
            <person name="Jung N."/>
            <person name="Uechi K."/>
            <person name="Horii T."/>
            <person name="Iida T."/>
            <person name="Fujita J."/>
            <person name="Nakamura S."/>
        </authorList>
    </citation>
    <scope>NUCLEOTIDE SEQUENCE [LARGE SCALE GENOMIC DNA]</scope>
    <source>
        <strain evidence="9 10">JCM 13392</strain>
    </source>
</reference>
<comment type="function">
    <text evidence="1 6">Removes the N-terminal methionine from nascent proteins. The N-terminal methionine is often cleaved when the second residue in the primary sequence is small and uncharged (Met-Ala-, Cys, Gly, Pro, Ser, Thr, or Val). Requires deformylation of the N(alpha)-formylated initiator methionine before it can be hydrolyzed.</text>
</comment>
<accession>A0A7I9WSZ5</accession>
<feature type="binding site" evidence="6">
    <location>
        <position position="168"/>
    </location>
    <ligand>
        <name>a divalent metal cation</name>
        <dbReference type="ChEBI" id="CHEBI:60240"/>
        <label>2</label>
        <note>catalytic</note>
    </ligand>
</feature>
<feature type="binding site" evidence="6">
    <location>
        <position position="157"/>
    </location>
    <ligand>
        <name>a divalent metal cation</name>
        <dbReference type="ChEBI" id="CHEBI:60240"/>
        <label>1</label>
    </ligand>
</feature>
<feature type="domain" description="Peptidase M24" evidence="8">
    <location>
        <begin position="74"/>
        <end position="302"/>
    </location>
</feature>
<feature type="binding site" evidence="6">
    <location>
        <position position="295"/>
    </location>
    <ligand>
        <name>a divalent metal cation</name>
        <dbReference type="ChEBI" id="CHEBI:60240"/>
        <label>1</label>
    </ligand>
</feature>
<organism evidence="9 10">
    <name type="scientific">Mycolicibacterium murale</name>
    <dbReference type="NCBI Taxonomy" id="182220"/>
    <lineage>
        <taxon>Bacteria</taxon>
        <taxon>Bacillati</taxon>
        <taxon>Actinomycetota</taxon>
        <taxon>Actinomycetes</taxon>
        <taxon>Mycobacteriales</taxon>
        <taxon>Mycobacteriaceae</taxon>
        <taxon>Mycolicibacterium</taxon>
    </lineage>
</organism>
<dbReference type="PROSITE" id="PS00680">
    <property type="entry name" value="MAP_1"/>
    <property type="match status" value="1"/>
</dbReference>
<name>A0A7I9WSZ5_9MYCO</name>
<evidence type="ECO:0000313" key="10">
    <source>
        <dbReference type="Proteomes" id="UP000465241"/>
    </source>
</evidence>
<evidence type="ECO:0000256" key="1">
    <source>
        <dbReference type="ARBA" id="ARBA00002521"/>
    </source>
</evidence>
<feature type="binding site" evidence="6">
    <location>
        <position position="264"/>
    </location>
    <ligand>
        <name>a divalent metal cation</name>
        <dbReference type="ChEBI" id="CHEBI:60240"/>
        <label>2</label>
        <note>catalytic</note>
    </ligand>
</feature>
<sequence>MRQRGHPRPPQGLASPWLTSARYPDVMSVRSALRAGDVSPTLPVPKSIPRPEYAWKPTAREGSEPWVQTPEVIEKMRVAGRIAADALAEAGRAVAPGVTTDHLDRIAHEYMIDHGAYPSTLGYKGFPKSCCTSLNEVICHGIPDSTVIADGDIVNIDVTAYIDGVHGDTNATFLAGDVTEEHRLLVERTREATLRAIKAVKPGRQLSVVGRVIEAYANRFGYNVVRDFTGHGIGETFHNGLVVLHYDQPSVDTVLEPGMTFTIEPMINLGGLDYEIWDDGWTVATKDKRWTAQFEHTLVVTDDGAEILTLPSA</sequence>
<keyword evidence="10" id="KW-1185">Reference proteome</keyword>
<dbReference type="GO" id="GO:0006508">
    <property type="term" value="P:proteolysis"/>
    <property type="evidence" value="ECO:0007669"/>
    <property type="project" value="UniProtKB-KW"/>
</dbReference>
<dbReference type="CDD" id="cd01086">
    <property type="entry name" value="MetAP1"/>
    <property type="match status" value="1"/>
</dbReference>
<keyword evidence="4 6" id="KW-0479">Metal-binding</keyword>
<dbReference type="InterPro" id="IPR002467">
    <property type="entry name" value="Pept_M24A_MAP1"/>
</dbReference>
<dbReference type="EC" id="3.4.11.18" evidence="6 7"/>
<dbReference type="Gene3D" id="3.90.230.10">
    <property type="entry name" value="Creatinase/methionine aminopeptidase superfamily"/>
    <property type="match status" value="1"/>
</dbReference>
<comment type="caution">
    <text evidence="9">The sequence shown here is derived from an EMBL/GenBank/DDBJ whole genome shotgun (WGS) entry which is preliminary data.</text>
</comment>
<proteinExistence type="inferred from homology"/>
<feature type="binding site" evidence="6">
    <location>
        <position position="295"/>
    </location>
    <ligand>
        <name>a divalent metal cation</name>
        <dbReference type="ChEBI" id="CHEBI:60240"/>
        <label>2</label>
        <note>catalytic</note>
    </ligand>
</feature>
<dbReference type="HAMAP" id="MF_01974">
    <property type="entry name" value="MetAP_1"/>
    <property type="match status" value="1"/>
</dbReference>
<evidence type="ECO:0000259" key="8">
    <source>
        <dbReference type="Pfam" id="PF00557"/>
    </source>
</evidence>
<dbReference type="GO" id="GO:0004239">
    <property type="term" value="F:initiator methionyl aminopeptidase activity"/>
    <property type="evidence" value="ECO:0007669"/>
    <property type="project" value="UniProtKB-UniRule"/>
</dbReference>
<dbReference type="SUPFAM" id="SSF55920">
    <property type="entry name" value="Creatinase/aminopeptidase"/>
    <property type="match status" value="1"/>
</dbReference>
<dbReference type="GO" id="GO:0046872">
    <property type="term" value="F:metal ion binding"/>
    <property type="evidence" value="ECO:0007669"/>
    <property type="project" value="UniProtKB-UniRule"/>
</dbReference>
<keyword evidence="5 6" id="KW-0378">Hydrolase</keyword>
<evidence type="ECO:0000256" key="4">
    <source>
        <dbReference type="ARBA" id="ARBA00022723"/>
    </source>
</evidence>
<feature type="binding site" evidence="6">
    <location>
        <position position="140"/>
    </location>
    <ligand>
        <name>substrate</name>
    </ligand>
</feature>
<dbReference type="NCBIfam" id="TIGR00500">
    <property type="entry name" value="met_pdase_I"/>
    <property type="match status" value="1"/>
</dbReference>
<feature type="binding site" evidence="6">
    <location>
        <position position="168"/>
    </location>
    <ligand>
        <name>a divalent metal cation</name>
        <dbReference type="ChEBI" id="CHEBI:60240"/>
        <label>1</label>
    </ligand>
</feature>
<keyword evidence="2 6" id="KW-0031">Aminopeptidase</keyword>
<comment type="similarity">
    <text evidence="6">Belongs to the peptidase M24A family. Methionine aminopeptidase type 1 subfamily.</text>
</comment>
<evidence type="ECO:0000256" key="2">
    <source>
        <dbReference type="ARBA" id="ARBA00022438"/>
    </source>
</evidence>
<dbReference type="PRINTS" id="PR00599">
    <property type="entry name" value="MAPEPTIDASE"/>
</dbReference>
<dbReference type="GO" id="GO:0070006">
    <property type="term" value="F:metalloaminopeptidase activity"/>
    <property type="evidence" value="ECO:0007669"/>
    <property type="project" value="UniProtKB-UniRule"/>
</dbReference>
<dbReference type="InterPro" id="IPR000994">
    <property type="entry name" value="Pept_M24"/>
</dbReference>
<dbReference type="PANTHER" id="PTHR43330">
    <property type="entry name" value="METHIONINE AMINOPEPTIDASE"/>
    <property type="match status" value="1"/>
</dbReference>
<dbReference type="Proteomes" id="UP000465241">
    <property type="component" value="Unassembled WGS sequence"/>
</dbReference>
<keyword evidence="3 6" id="KW-0645">Protease</keyword>
<evidence type="ECO:0000256" key="3">
    <source>
        <dbReference type="ARBA" id="ARBA00022670"/>
    </source>
</evidence>
<feature type="binding site" evidence="6">
    <location>
        <position position="238"/>
    </location>
    <ligand>
        <name>substrate</name>
    </ligand>
</feature>
<dbReference type="Pfam" id="PF00557">
    <property type="entry name" value="Peptidase_M24"/>
    <property type="match status" value="1"/>
</dbReference>
<dbReference type="GO" id="GO:0005829">
    <property type="term" value="C:cytosol"/>
    <property type="evidence" value="ECO:0007669"/>
    <property type="project" value="TreeGrafter"/>
</dbReference>
<evidence type="ECO:0000256" key="7">
    <source>
        <dbReference type="RuleBase" id="RU003653"/>
    </source>
</evidence>